<evidence type="ECO:0000256" key="13">
    <source>
        <dbReference type="ARBA" id="ARBA00023136"/>
    </source>
</evidence>
<keyword evidence="11" id="KW-0653">Protein transport</keyword>
<evidence type="ECO:0000256" key="16">
    <source>
        <dbReference type="ARBA" id="ARBA00079611"/>
    </source>
</evidence>
<feature type="compositionally biased region" description="Basic and acidic residues" evidence="18">
    <location>
        <begin position="439"/>
        <end position="459"/>
    </location>
</feature>
<dbReference type="Pfam" id="PF20654">
    <property type="entry name" value="Sec3_C-term"/>
    <property type="match status" value="1"/>
</dbReference>
<keyword evidence="12 17" id="KW-0175">Coiled coil</keyword>
<dbReference type="InterPro" id="IPR028258">
    <property type="entry name" value="Sec3-PIP2_bind"/>
</dbReference>
<feature type="coiled-coil region" evidence="17">
    <location>
        <begin position="207"/>
        <end position="255"/>
    </location>
</feature>
<dbReference type="GeneTree" id="ENSGT00940000158640"/>
<evidence type="ECO:0000256" key="10">
    <source>
        <dbReference type="ARBA" id="ARBA00022553"/>
    </source>
</evidence>
<dbReference type="PANTHER" id="PTHR16092">
    <property type="entry name" value="SEC3/SYNTAXIN-RELATED"/>
    <property type="match status" value="1"/>
</dbReference>
<dbReference type="Gene3D" id="2.30.29.90">
    <property type="match status" value="1"/>
</dbReference>
<dbReference type="CDD" id="cd14683">
    <property type="entry name" value="PH-EXOC1"/>
    <property type="match status" value="1"/>
</dbReference>
<evidence type="ECO:0000256" key="4">
    <source>
        <dbReference type="ARBA" id="ARBA00004556"/>
    </source>
</evidence>
<dbReference type="InterPro" id="IPR019160">
    <property type="entry name" value="Sec3_CC"/>
</dbReference>
<evidence type="ECO:0000256" key="15">
    <source>
        <dbReference type="ARBA" id="ARBA00068988"/>
    </source>
</evidence>
<keyword evidence="6" id="KW-0813">Transport</keyword>
<evidence type="ECO:0000256" key="17">
    <source>
        <dbReference type="SAM" id="Coils"/>
    </source>
</evidence>
<dbReference type="Ensembl" id="ENSUMAT00000012353.1">
    <property type="protein sequence ID" value="ENSUMAP00000010350.1"/>
    <property type="gene ID" value="ENSUMAG00000006898.1"/>
</dbReference>
<dbReference type="GO" id="GO:0005886">
    <property type="term" value="C:plasma membrane"/>
    <property type="evidence" value="ECO:0007669"/>
    <property type="project" value="UniProtKB-SubCell"/>
</dbReference>
<evidence type="ECO:0000256" key="7">
    <source>
        <dbReference type="ARBA" id="ARBA00022475"/>
    </source>
</evidence>
<protein>
    <recommendedName>
        <fullName evidence="15">Exocyst complex component 1</fullName>
    </recommendedName>
    <alternativeName>
        <fullName evidence="16">Exocyst complex component Sec3</fullName>
    </alternativeName>
</protein>
<feature type="domain" description="Exocyst complex component Sec3 PIP2-binding N-terminal" evidence="19">
    <location>
        <begin position="31"/>
        <end position="122"/>
    </location>
</feature>
<dbReference type="FunFam" id="2.30.29.90:FF:000001">
    <property type="entry name" value="exocyst complex component 1 isoform X1"/>
    <property type="match status" value="1"/>
</dbReference>
<keyword evidence="8" id="KW-0268">Exocytosis</keyword>
<keyword evidence="7" id="KW-1003">Cell membrane</keyword>
<comment type="subunit">
    <text evidence="14">The exocyst complex is composed of EXOC1, EXOC2, EXOC3, EXOC4, EXOC5, EXOC6, EXOC7 and EXOC8. Interacts with EEF1A1. Interacts with SLC6A9; interaction increases the transporter capacity of SLC6A9 probably by promoting its insertion into the cell membrane.</text>
</comment>
<dbReference type="PANTHER" id="PTHR16092:SF33">
    <property type="entry name" value="EXOCYST COMPLEX COMPONENT 1"/>
    <property type="match status" value="1"/>
</dbReference>
<evidence type="ECO:0000256" key="3">
    <source>
        <dbReference type="ARBA" id="ARBA00004476"/>
    </source>
</evidence>
<evidence type="ECO:0000256" key="12">
    <source>
        <dbReference type="ARBA" id="ARBA00023054"/>
    </source>
</evidence>
<accession>A0A452TQ85</accession>
<organism evidence="20">
    <name type="scientific">Ursus maritimus</name>
    <name type="common">Polar bear</name>
    <name type="synonym">Thalarctos maritimus</name>
    <dbReference type="NCBI Taxonomy" id="29073"/>
    <lineage>
        <taxon>Eukaryota</taxon>
        <taxon>Metazoa</taxon>
        <taxon>Chordata</taxon>
        <taxon>Craniata</taxon>
        <taxon>Vertebrata</taxon>
        <taxon>Euteleostomi</taxon>
        <taxon>Mammalia</taxon>
        <taxon>Eutheria</taxon>
        <taxon>Laurasiatheria</taxon>
        <taxon>Carnivora</taxon>
        <taxon>Caniformia</taxon>
        <taxon>Ursidae</taxon>
        <taxon>Ursus</taxon>
    </lineage>
</organism>
<evidence type="ECO:0000256" key="2">
    <source>
        <dbReference type="ARBA" id="ARBA00004236"/>
    </source>
</evidence>
<evidence type="ECO:0000256" key="6">
    <source>
        <dbReference type="ARBA" id="ARBA00022448"/>
    </source>
</evidence>
<dbReference type="GO" id="GO:0006893">
    <property type="term" value="P:Golgi to plasma membrane transport"/>
    <property type="evidence" value="ECO:0007669"/>
    <property type="project" value="TreeGrafter"/>
</dbReference>
<gene>
    <name evidence="20" type="primary">EXOC1</name>
</gene>
<name>A0A452TQ85_URSMA</name>
<evidence type="ECO:0000313" key="20">
    <source>
        <dbReference type="Ensembl" id="ENSUMAP00000010350"/>
    </source>
</evidence>
<dbReference type="GO" id="GO:0090543">
    <property type="term" value="C:Flemming body"/>
    <property type="evidence" value="ECO:0007669"/>
    <property type="project" value="UniProtKB-SubCell"/>
</dbReference>
<comment type="similarity">
    <text evidence="5">Belongs to the SEC3 family.</text>
</comment>
<evidence type="ECO:0000256" key="18">
    <source>
        <dbReference type="SAM" id="MobiDB-lite"/>
    </source>
</evidence>
<dbReference type="GO" id="GO:0015031">
    <property type="term" value="P:protein transport"/>
    <property type="evidence" value="ECO:0007669"/>
    <property type="project" value="UniProtKB-KW"/>
</dbReference>
<dbReference type="SMART" id="SM01313">
    <property type="entry name" value="Sec3-PIP2_bind"/>
    <property type="match status" value="1"/>
</dbReference>
<dbReference type="AlphaFoldDB" id="A0A452TQ85"/>
<evidence type="ECO:0000259" key="19">
    <source>
        <dbReference type="SMART" id="SM01313"/>
    </source>
</evidence>
<evidence type="ECO:0000256" key="1">
    <source>
        <dbReference type="ARBA" id="ARBA00002660"/>
    </source>
</evidence>
<evidence type="ECO:0000256" key="8">
    <source>
        <dbReference type="ARBA" id="ARBA00022483"/>
    </source>
</evidence>
<dbReference type="InterPro" id="IPR048628">
    <property type="entry name" value="Sec3_C"/>
</dbReference>
<evidence type="ECO:0000256" key="11">
    <source>
        <dbReference type="ARBA" id="ARBA00022927"/>
    </source>
</evidence>
<evidence type="ECO:0000256" key="9">
    <source>
        <dbReference type="ARBA" id="ARBA00022490"/>
    </source>
</evidence>
<dbReference type="GO" id="GO:0006887">
    <property type="term" value="P:exocytosis"/>
    <property type="evidence" value="ECO:0007669"/>
    <property type="project" value="UniProtKB-KW"/>
</dbReference>
<dbReference type="GO" id="GO:0048471">
    <property type="term" value="C:perinuclear region of cytoplasm"/>
    <property type="evidence" value="ECO:0007669"/>
    <property type="project" value="UniProtKB-SubCell"/>
</dbReference>
<dbReference type="Pfam" id="PF15277">
    <property type="entry name" value="Sec3-PIP2_bind"/>
    <property type="match status" value="1"/>
</dbReference>
<sequence>MTAIKHALQRDIFTPNDERLLSIVNVCKAGKKKKNCFLCATVTTERPVQVKMVKVKKSDKGDFYKRQIAWALRDLAVVDAKDAIKENPEFDLHFEKIYKWVASSTAEKNAFISCIWKLNQRYLRKKIDFVNVSSQLLEESVPSGENQSVTGGDEEVVDVYQELNAREEQDIEIMMEGCECAISNAEAFAERLSRELQVLDGANIQSIMASEKQVNILMKLLDEALKEVDQIELKLSSYEEMLQSVKEQMDQISESNHLIHLSNTNNVKLLSEIEFLVNHMDLAKGHIKALQEGDLASSRGIEACTNAADALLQCMNVALRPGHDMLLAVKQQQQRFSDLREQFARRLASHLNNVFVQQGHDQSSTLAQHSVELALPNHHPFHRDLLRYAKLMEWLKSTDYGKYEGLTKNYMDYLSRLYEREIKDFFEVAKIKMTGTTKESKKFATLPRKESAVKQETESLHGSSGKLTGSTSSLNKLSVQSSGNRRSQSSSLLDMGNMSASDLDVADRTKFDKIFEQVLSELEPLCLAEQDFISKFFKLQQHQSMPGTMTEAEDLDGGIFSRQHNAGVPPKDMIRQMMIKIFRCIEPELNNLIALGDKIDSFNSLYMLVKMSHHVWTAQNVDPASFLSTTLGNVLVTVKRNFDKCISNQIRQMEEVKISKKSKVGILPFVSCAYFLNLQMKKNCVNIFIAIYDNTHVRMLFFFFLLVEKVANESQKTPRDVVMMENFHHIFATLSRLKISCLEAEKKEAKQKYTDHLQSYVIYSLGQPLEKLNHFFEGVEARVAQGIREEEVSYQLAFNKQELRKVIKEYPGKEVKKGLDNLYKKVDKHLCEEENLLQVVWHSMQDEFIRQYKHFEGLIARCYPGSGVTMEFTIQDILDYCSSIAQSH</sequence>
<keyword evidence="9" id="KW-0963">Cytoplasm</keyword>
<comment type="function">
    <text evidence="1">Component of the exocyst complex involved in the docking of exocytic vesicles with fusion sites on the plasma membrane.</text>
</comment>
<keyword evidence="13" id="KW-0472">Membrane</keyword>
<proteinExistence type="inferred from homology"/>
<dbReference type="GO" id="GO:0000145">
    <property type="term" value="C:exocyst"/>
    <property type="evidence" value="ECO:0007669"/>
    <property type="project" value="InterPro"/>
</dbReference>
<evidence type="ECO:0000256" key="5">
    <source>
        <dbReference type="ARBA" id="ARBA00006518"/>
    </source>
</evidence>
<evidence type="ECO:0000256" key="14">
    <source>
        <dbReference type="ARBA" id="ARBA00061758"/>
    </source>
</evidence>
<dbReference type="Pfam" id="PF09763">
    <property type="entry name" value="Sec3_CC"/>
    <property type="match status" value="1"/>
</dbReference>
<keyword evidence="10" id="KW-0597">Phosphoprotein</keyword>
<reference evidence="20" key="1">
    <citation type="submission" date="2019-03" db="UniProtKB">
        <authorList>
            <consortium name="Ensembl"/>
        </authorList>
    </citation>
    <scope>IDENTIFICATION</scope>
</reference>
<dbReference type="GO" id="GO:0005546">
    <property type="term" value="F:phosphatidylinositol-4,5-bisphosphate binding"/>
    <property type="evidence" value="ECO:0007669"/>
    <property type="project" value="TreeGrafter"/>
</dbReference>
<comment type="subcellular location">
    <subcellularLocation>
        <location evidence="2">Cell membrane</location>
    </subcellularLocation>
    <subcellularLocation>
        <location evidence="4">Cytoplasm</location>
        <location evidence="4">Perinuclear region</location>
    </subcellularLocation>
    <subcellularLocation>
        <location evidence="3">Midbody</location>
        <location evidence="3">Midbody ring</location>
    </subcellularLocation>
</comment>
<feature type="region of interest" description="Disordered" evidence="18">
    <location>
        <begin position="439"/>
        <end position="495"/>
    </location>
</feature>
<feature type="compositionally biased region" description="Low complexity" evidence="18">
    <location>
        <begin position="460"/>
        <end position="491"/>
    </location>
</feature>
<dbReference type="OMA" id="NQHVMSA"/>